<evidence type="ECO:0000313" key="2">
    <source>
        <dbReference type="Proteomes" id="UP000015241"/>
    </source>
</evidence>
<dbReference type="HOGENOM" id="CLU_071635_0_0_1"/>
<dbReference type="InParanoid" id="S8DH78"/>
<organism evidence="1 2">
    <name type="scientific">Fomitopsis schrenkii</name>
    <name type="common">Brown rot fungus</name>
    <dbReference type="NCBI Taxonomy" id="2126942"/>
    <lineage>
        <taxon>Eukaryota</taxon>
        <taxon>Fungi</taxon>
        <taxon>Dikarya</taxon>
        <taxon>Basidiomycota</taxon>
        <taxon>Agaricomycotina</taxon>
        <taxon>Agaricomycetes</taxon>
        <taxon>Polyporales</taxon>
        <taxon>Fomitopsis</taxon>
    </lineage>
</organism>
<dbReference type="OrthoDB" id="10604603at2759"/>
<dbReference type="Proteomes" id="UP000015241">
    <property type="component" value="Unassembled WGS sequence"/>
</dbReference>
<dbReference type="AlphaFoldDB" id="S8DH78"/>
<sequence>MPLIHLEILYILSTYLPDFKQLCQAPVRCPFRPDVCHITVVRLSKMGFGRIYDYCPISHESGHLRAEASTAYPIPQDELDGAWQHVPHNEVKLWQNKHLLLGAVPQWNRTREFDKMLRYGTRVVVEVIWYYATEVSPVSVPMIGAVKDGRIVIPLSQPITQQMFTCFNPWHPDSVEPFHVEVWSTHMKAWCPATSPSPCIFLPLDHIELPVLRFPWACLPHGPQRERVIIQPHPADKVARGRMQLTPMCSMKAQMYDLGYIWPEHFTYPRARYDMVWKVDVSEHESSGNAIKPYKEYEEEVVYMEGRENAEVLGISRVVWSILVDSDSE</sequence>
<proteinExistence type="predicted"/>
<keyword evidence="2" id="KW-1185">Reference proteome</keyword>
<gene>
    <name evidence="1" type="ORF">FOMPIDRAFT_1056476</name>
</gene>
<name>S8DH78_FOMSC</name>
<dbReference type="EMBL" id="KE504324">
    <property type="protein sequence ID" value="EPS92886.1"/>
    <property type="molecule type" value="Genomic_DNA"/>
</dbReference>
<protein>
    <submittedName>
        <fullName evidence="1">Uncharacterized protein</fullName>
    </submittedName>
</protein>
<reference evidence="1 2" key="1">
    <citation type="journal article" date="2012" name="Science">
        <title>The Paleozoic origin of enzymatic lignin decomposition reconstructed from 31 fungal genomes.</title>
        <authorList>
            <person name="Floudas D."/>
            <person name="Binder M."/>
            <person name="Riley R."/>
            <person name="Barry K."/>
            <person name="Blanchette R.A."/>
            <person name="Henrissat B."/>
            <person name="Martinez A.T."/>
            <person name="Otillar R."/>
            <person name="Spatafora J.W."/>
            <person name="Yadav J.S."/>
            <person name="Aerts A."/>
            <person name="Benoit I."/>
            <person name="Boyd A."/>
            <person name="Carlson A."/>
            <person name="Copeland A."/>
            <person name="Coutinho P.M."/>
            <person name="de Vries R.P."/>
            <person name="Ferreira P."/>
            <person name="Findley K."/>
            <person name="Foster B."/>
            <person name="Gaskell J."/>
            <person name="Glotzer D."/>
            <person name="Gorecki P."/>
            <person name="Heitman J."/>
            <person name="Hesse C."/>
            <person name="Hori C."/>
            <person name="Igarashi K."/>
            <person name="Jurgens J.A."/>
            <person name="Kallen N."/>
            <person name="Kersten P."/>
            <person name="Kohler A."/>
            <person name="Kuees U."/>
            <person name="Kumar T.K.A."/>
            <person name="Kuo A."/>
            <person name="LaButti K."/>
            <person name="Larrondo L.F."/>
            <person name="Lindquist E."/>
            <person name="Ling A."/>
            <person name="Lombard V."/>
            <person name="Lucas S."/>
            <person name="Lundell T."/>
            <person name="Martin R."/>
            <person name="McLaughlin D.J."/>
            <person name="Morgenstern I."/>
            <person name="Morin E."/>
            <person name="Murat C."/>
            <person name="Nagy L.G."/>
            <person name="Nolan M."/>
            <person name="Ohm R.A."/>
            <person name="Patyshakuliyeva A."/>
            <person name="Rokas A."/>
            <person name="Ruiz-Duenas F.J."/>
            <person name="Sabat G."/>
            <person name="Salamov A."/>
            <person name="Samejima M."/>
            <person name="Schmutz J."/>
            <person name="Slot J.C."/>
            <person name="St John F."/>
            <person name="Stenlid J."/>
            <person name="Sun H."/>
            <person name="Sun S."/>
            <person name="Syed K."/>
            <person name="Tsang A."/>
            <person name="Wiebenga A."/>
            <person name="Young D."/>
            <person name="Pisabarro A."/>
            <person name="Eastwood D.C."/>
            <person name="Martin F."/>
            <person name="Cullen D."/>
            <person name="Grigoriev I.V."/>
            <person name="Hibbett D.S."/>
        </authorList>
    </citation>
    <scope>NUCLEOTIDE SEQUENCE</scope>
    <source>
        <strain evidence="2">FP-58527</strain>
    </source>
</reference>
<accession>S8DH78</accession>
<evidence type="ECO:0000313" key="1">
    <source>
        <dbReference type="EMBL" id="EPS92886.1"/>
    </source>
</evidence>